<keyword evidence="10" id="KW-0961">Cell wall biogenesis/degradation</keyword>
<dbReference type="OrthoDB" id="5486379at2"/>
<name>A6G7D4_9BACT</name>
<keyword evidence="3" id="KW-0328">Glycosyltransferase</keyword>
<evidence type="ECO:0000256" key="4">
    <source>
        <dbReference type="ARBA" id="ARBA00022679"/>
    </source>
</evidence>
<evidence type="ECO:0000256" key="7">
    <source>
        <dbReference type="ARBA" id="ARBA00022984"/>
    </source>
</evidence>
<dbReference type="InterPro" id="IPR011812">
    <property type="entry name" value="Pep_trsgly"/>
</dbReference>
<keyword evidence="5" id="KW-0812">Transmembrane</keyword>
<dbReference type="EMBL" id="ABCS01000033">
    <property type="protein sequence ID" value="EDM78268.1"/>
    <property type="molecule type" value="Genomic_DNA"/>
</dbReference>
<evidence type="ECO:0000313" key="14">
    <source>
        <dbReference type="Proteomes" id="UP000005801"/>
    </source>
</evidence>
<keyword evidence="9" id="KW-0472">Membrane</keyword>
<dbReference type="Gene3D" id="1.10.3810.10">
    <property type="entry name" value="Biosynthetic peptidoglycan transglycosylase-like"/>
    <property type="match status" value="1"/>
</dbReference>
<gene>
    <name evidence="13" type="ORF">PPSIR1_08786</name>
</gene>
<dbReference type="InterPro" id="IPR023346">
    <property type="entry name" value="Lysozyme-like_dom_sf"/>
</dbReference>
<evidence type="ECO:0000259" key="12">
    <source>
        <dbReference type="Pfam" id="PF00912"/>
    </source>
</evidence>
<evidence type="ECO:0000256" key="1">
    <source>
        <dbReference type="ARBA" id="ARBA00022475"/>
    </source>
</evidence>
<accession>A6G7D4</accession>
<dbReference type="InterPro" id="IPR036950">
    <property type="entry name" value="PBP_transglycosylase"/>
</dbReference>
<protein>
    <submittedName>
        <fullName evidence="13">Penicillin-binding protein 1A</fullName>
    </submittedName>
</protein>
<dbReference type="STRING" id="391625.PPSIR1_08786"/>
<dbReference type="PANTHER" id="PTHR30400">
    <property type="entry name" value="MONOFUNCTIONAL BIOSYNTHETIC PEPTIDOGLYCAN TRANSGLYCOSYLASE"/>
    <property type="match status" value="1"/>
</dbReference>
<dbReference type="GO" id="GO:0016020">
    <property type="term" value="C:membrane"/>
    <property type="evidence" value="ECO:0007669"/>
    <property type="project" value="InterPro"/>
</dbReference>
<keyword evidence="14" id="KW-1185">Reference proteome</keyword>
<sequence>MSADRSPRPSRRLREWAFWTTSLVGGGVAAVAPAVAEAEANRALRERIGVGEDFRVHVDLDGLDLRGLDRPLPGGRGHVRVDHLRLRPGTDGLHLELDGLRVAVTRSAEQPPADAPRSDSDPIAAASSSSSSAPAPKDPLEALLELPTDLARKLRGVPVHVDARDSEVQIELAPGLSATAHDPEFELPGDGTLTGRGRFALATPSGTELAQATLELGARDSLPGALAIHGRVDFEGGTLDLVGGLDAHGAELELHERSAKAKAKSKTDTLGSASVHASRSADGMDLAVDARDLPLDGLAPLVPLAAELGGGELPLAPLFAGARLDGRVELHHRSGGRTSARLDAVELRDFGVDSDLLAGQPLRFADLSLDGELHRESQAEGARIGGTLIASHGALQVSASGQLDAEGLAFTVEMPTLACQSLIDDLPGGTAPLLEGTRTSGDIAAEFGLDLNFAELEAARQRYLVDGELELPELEDFEPPGELRFDFPFLESCAIERLAPSVDVEGLAGPYHHTFTVGDADGAGRTVRRTLAVGDEHYASLDSIPTVALAFVILEDARFWKHDGFDREQIERAFWFNVLEGKVRRGASTITQQTARSLWLGIDRSISRKLAEGLLAAELERGVGKQRILEVYLNVIELGPEVHGVVEAADYHFGKHPSQLNLIEALHLASMAPAPVAYSERFADGVVDGEWRAHLHQQIRRLRIRHLISSDTAKRARMGRLALREHPELLDTE</sequence>
<evidence type="ECO:0000313" key="13">
    <source>
        <dbReference type="EMBL" id="EDM78268.1"/>
    </source>
</evidence>
<dbReference type="AlphaFoldDB" id="A6G7D4"/>
<keyword evidence="4" id="KW-0808">Transferase</keyword>
<feature type="compositionally biased region" description="Low complexity" evidence="11">
    <location>
        <begin position="121"/>
        <end position="135"/>
    </location>
</feature>
<feature type="region of interest" description="Disordered" evidence="11">
    <location>
        <begin position="107"/>
        <end position="138"/>
    </location>
</feature>
<dbReference type="GO" id="GO:0009252">
    <property type="term" value="P:peptidoglycan biosynthetic process"/>
    <property type="evidence" value="ECO:0007669"/>
    <property type="project" value="UniProtKB-KW"/>
</dbReference>
<evidence type="ECO:0000256" key="9">
    <source>
        <dbReference type="ARBA" id="ARBA00023136"/>
    </source>
</evidence>
<evidence type="ECO:0000256" key="2">
    <source>
        <dbReference type="ARBA" id="ARBA00022519"/>
    </source>
</evidence>
<comment type="caution">
    <text evidence="13">The sequence shown here is derived from an EMBL/GenBank/DDBJ whole genome shotgun (WGS) entry which is preliminary data.</text>
</comment>
<evidence type="ECO:0000256" key="10">
    <source>
        <dbReference type="ARBA" id="ARBA00023316"/>
    </source>
</evidence>
<proteinExistence type="predicted"/>
<evidence type="ECO:0000256" key="5">
    <source>
        <dbReference type="ARBA" id="ARBA00022692"/>
    </source>
</evidence>
<dbReference type="GO" id="GO:0009274">
    <property type="term" value="C:peptidoglycan-based cell wall"/>
    <property type="evidence" value="ECO:0007669"/>
    <property type="project" value="InterPro"/>
</dbReference>
<keyword evidence="7" id="KW-0573">Peptidoglycan synthesis</keyword>
<reference evidence="13 14" key="1">
    <citation type="submission" date="2007-06" db="EMBL/GenBank/DDBJ databases">
        <authorList>
            <person name="Shimkets L."/>
            <person name="Ferriera S."/>
            <person name="Johnson J."/>
            <person name="Kravitz S."/>
            <person name="Beeson K."/>
            <person name="Sutton G."/>
            <person name="Rogers Y.-H."/>
            <person name="Friedman R."/>
            <person name="Frazier M."/>
            <person name="Venter J.C."/>
        </authorList>
    </citation>
    <scope>NUCLEOTIDE SEQUENCE [LARGE SCALE GENOMIC DNA]</scope>
    <source>
        <strain evidence="13 14">SIR-1</strain>
    </source>
</reference>
<dbReference type="eggNOG" id="COG0744">
    <property type="taxonomic scope" value="Bacteria"/>
</dbReference>
<dbReference type="Pfam" id="PF00912">
    <property type="entry name" value="Transgly"/>
    <property type="match status" value="1"/>
</dbReference>
<evidence type="ECO:0000256" key="6">
    <source>
        <dbReference type="ARBA" id="ARBA00022960"/>
    </source>
</evidence>
<organism evidence="13 14">
    <name type="scientific">Plesiocystis pacifica SIR-1</name>
    <dbReference type="NCBI Taxonomy" id="391625"/>
    <lineage>
        <taxon>Bacteria</taxon>
        <taxon>Pseudomonadati</taxon>
        <taxon>Myxococcota</taxon>
        <taxon>Polyangia</taxon>
        <taxon>Nannocystales</taxon>
        <taxon>Nannocystaceae</taxon>
        <taxon>Plesiocystis</taxon>
    </lineage>
</organism>
<evidence type="ECO:0000256" key="3">
    <source>
        <dbReference type="ARBA" id="ARBA00022676"/>
    </source>
</evidence>
<dbReference type="SUPFAM" id="SSF53955">
    <property type="entry name" value="Lysozyme-like"/>
    <property type="match status" value="1"/>
</dbReference>
<dbReference type="PANTHER" id="PTHR30400:SF0">
    <property type="entry name" value="BIOSYNTHETIC PEPTIDOGLYCAN TRANSGLYCOSYLASE"/>
    <property type="match status" value="1"/>
</dbReference>
<keyword evidence="6" id="KW-0133">Cell shape</keyword>
<feature type="domain" description="Glycosyl transferase family 51" evidence="12">
    <location>
        <begin position="535"/>
        <end position="681"/>
    </location>
</feature>
<keyword evidence="8" id="KW-1133">Transmembrane helix</keyword>
<evidence type="ECO:0000256" key="11">
    <source>
        <dbReference type="SAM" id="MobiDB-lite"/>
    </source>
</evidence>
<evidence type="ECO:0000256" key="8">
    <source>
        <dbReference type="ARBA" id="ARBA00022989"/>
    </source>
</evidence>
<dbReference type="InterPro" id="IPR001264">
    <property type="entry name" value="Glyco_trans_51"/>
</dbReference>
<dbReference type="Proteomes" id="UP000005801">
    <property type="component" value="Unassembled WGS sequence"/>
</dbReference>
<dbReference type="GO" id="GO:0071555">
    <property type="term" value="P:cell wall organization"/>
    <property type="evidence" value="ECO:0007669"/>
    <property type="project" value="UniProtKB-KW"/>
</dbReference>
<keyword evidence="2" id="KW-0997">Cell inner membrane</keyword>
<dbReference type="GO" id="GO:0016763">
    <property type="term" value="F:pentosyltransferase activity"/>
    <property type="evidence" value="ECO:0007669"/>
    <property type="project" value="InterPro"/>
</dbReference>
<dbReference type="RefSeq" id="WP_006972629.1">
    <property type="nucleotide sequence ID" value="NZ_ABCS01000033.1"/>
</dbReference>
<keyword evidence="1" id="KW-1003">Cell membrane</keyword>
<dbReference type="GO" id="GO:0008360">
    <property type="term" value="P:regulation of cell shape"/>
    <property type="evidence" value="ECO:0007669"/>
    <property type="project" value="UniProtKB-KW"/>
</dbReference>